<dbReference type="Gene3D" id="1.20.120.910">
    <property type="entry name" value="DksA, coiled-coil domain"/>
    <property type="match status" value="1"/>
</dbReference>
<evidence type="ECO:0000256" key="3">
    <source>
        <dbReference type="ARBA" id="ARBA00022833"/>
    </source>
</evidence>
<dbReference type="GO" id="GO:0008270">
    <property type="term" value="F:zinc ion binding"/>
    <property type="evidence" value="ECO:0007669"/>
    <property type="project" value="UniProtKB-KW"/>
</dbReference>
<keyword evidence="2" id="KW-0863">Zinc-finger</keyword>
<evidence type="ECO:0000313" key="7">
    <source>
        <dbReference type="Proteomes" id="UP000660339"/>
    </source>
</evidence>
<evidence type="ECO:0000256" key="2">
    <source>
        <dbReference type="ARBA" id="ARBA00022771"/>
    </source>
</evidence>
<dbReference type="InterPro" id="IPR000962">
    <property type="entry name" value="Znf_DskA_TraR"/>
</dbReference>
<dbReference type="AlphaFoldDB" id="A0A8J3LB48"/>
<reference evidence="6" key="1">
    <citation type="submission" date="2021-01" db="EMBL/GenBank/DDBJ databases">
        <title>Whole genome shotgun sequence of Catellatospora methionotrophica NBRC 14553.</title>
        <authorList>
            <person name="Komaki H."/>
            <person name="Tamura T."/>
        </authorList>
    </citation>
    <scope>NUCLEOTIDE SEQUENCE</scope>
    <source>
        <strain evidence="6">NBRC 14553</strain>
    </source>
</reference>
<keyword evidence="1" id="KW-0479">Metal-binding</keyword>
<dbReference type="EMBL" id="BONJ01000001">
    <property type="protein sequence ID" value="GIG11811.1"/>
    <property type="molecule type" value="Genomic_DNA"/>
</dbReference>
<dbReference type="PANTHER" id="PTHR33823:SF4">
    <property type="entry name" value="GENERAL STRESS PROTEIN 16O"/>
    <property type="match status" value="1"/>
</dbReference>
<keyword evidence="3" id="KW-0862">Zinc</keyword>
<organism evidence="6 7">
    <name type="scientific">Catellatospora methionotrophica</name>
    <dbReference type="NCBI Taxonomy" id="121620"/>
    <lineage>
        <taxon>Bacteria</taxon>
        <taxon>Bacillati</taxon>
        <taxon>Actinomycetota</taxon>
        <taxon>Actinomycetes</taxon>
        <taxon>Micromonosporales</taxon>
        <taxon>Micromonosporaceae</taxon>
        <taxon>Catellatospora</taxon>
    </lineage>
</organism>
<dbReference type="Proteomes" id="UP000660339">
    <property type="component" value="Unassembled WGS sequence"/>
</dbReference>
<accession>A0A8J3LB48</accession>
<protein>
    <recommendedName>
        <fullName evidence="5">Zinc finger DksA/TraR C4-type domain-containing protein</fullName>
    </recommendedName>
</protein>
<feature type="domain" description="Zinc finger DksA/TraR C4-type" evidence="5">
    <location>
        <begin position="85"/>
        <end position="120"/>
    </location>
</feature>
<sequence length="122" mass="13047">MTAVAGSADLADIARLLRQRHDDTAERLRSLREQTVTVLAGETGSGDAADAGTLVVESAEQAMLTAALSEQLEKLQTALSRLEAGTFGVCARCGQQVPVIRLEVMPWATHCVPCQSALEKRR</sequence>
<evidence type="ECO:0000256" key="4">
    <source>
        <dbReference type="PROSITE-ProRule" id="PRU00510"/>
    </source>
</evidence>
<feature type="zinc finger region" description="dksA C4-type" evidence="4">
    <location>
        <begin position="90"/>
        <end position="114"/>
    </location>
</feature>
<keyword evidence="7" id="KW-1185">Reference proteome</keyword>
<comment type="caution">
    <text evidence="6">The sequence shown here is derived from an EMBL/GenBank/DDBJ whole genome shotgun (WGS) entry which is preliminary data.</text>
</comment>
<name>A0A8J3LB48_9ACTN</name>
<dbReference type="PANTHER" id="PTHR33823">
    <property type="entry name" value="RNA POLYMERASE-BINDING TRANSCRIPTION FACTOR DKSA-RELATED"/>
    <property type="match status" value="1"/>
</dbReference>
<dbReference type="SUPFAM" id="SSF57716">
    <property type="entry name" value="Glucocorticoid receptor-like (DNA-binding domain)"/>
    <property type="match status" value="1"/>
</dbReference>
<evidence type="ECO:0000313" key="6">
    <source>
        <dbReference type="EMBL" id="GIG11811.1"/>
    </source>
</evidence>
<evidence type="ECO:0000259" key="5">
    <source>
        <dbReference type="Pfam" id="PF01258"/>
    </source>
</evidence>
<dbReference type="PROSITE" id="PS51128">
    <property type="entry name" value="ZF_DKSA_2"/>
    <property type="match status" value="1"/>
</dbReference>
<dbReference type="Pfam" id="PF01258">
    <property type="entry name" value="zf-dskA_traR"/>
    <property type="match status" value="1"/>
</dbReference>
<evidence type="ECO:0000256" key="1">
    <source>
        <dbReference type="ARBA" id="ARBA00022723"/>
    </source>
</evidence>
<gene>
    <name evidence="6" type="ORF">Cme02nite_01430</name>
</gene>
<proteinExistence type="predicted"/>